<dbReference type="InParanoid" id="A0A024GEB0"/>
<comment type="caution">
    <text evidence="1">The sequence shown here is derived from an EMBL/GenBank/DDBJ whole genome shotgun (WGS) entry which is preliminary data.</text>
</comment>
<evidence type="ECO:0000313" key="2">
    <source>
        <dbReference type="Proteomes" id="UP000053237"/>
    </source>
</evidence>
<protein>
    <submittedName>
        <fullName evidence="1">Uncharacterized protein</fullName>
    </submittedName>
</protein>
<reference evidence="1 2" key="1">
    <citation type="submission" date="2012-05" db="EMBL/GenBank/DDBJ databases">
        <title>Recombination and specialization in a pathogen metapopulation.</title>
        <authorList>
            <person name="Gardiner A."/>
            <person name="Kemen E."/>
            <person name="Schultz-Larsen T."/>
            <person name="MacLean D."/>
            <person name="Van Oosterhout C."/>
            <person name="Jones J.D.G."/>
        </authorList>
    </citation>
    <scope>NUCLEOTIDE SEQUENCE [LARGE SCALE GENOMIC DNA]</scope>
    <source>
        <strain evidence="1 2">Ac Nc2</strain>
    </source>
</reference>
<name>A0A024GEB0_9STRA</name>
<proteinExistence type="predicted"/>
<keyword evidence="2" id="KW-1185">Reference proteome</keyword>
<dbReference type="AlphaFoldDB" id="A0A024GEB0"/>
<evidence type="ECO:0000313" key="1">
    <source>
        <dbReference type="EMBL" id="CCI45213.1"/>
    </source>
</evidence>
<accession>A0A024GEB0</accession>
<gene>
    <name evidence="1" type="ORF">BN9_060860</name>
</gene>
<dbReference type="EMBL" id="CAIX01000092">
    <property type="protein sequence ID" value="CCI45213.1"/>
    <property type="molecule type" value="Genomic_DNA"/>
</dbReference>
<dbReference type="Proteomes" id="UP000053237">
    <property type="component" value="Unassembled WGS sequence"/>
</dbReference>
<organism evidence="1 2">
    <name type="scientific">Albugo candida</name>
    <dbReference type="NCBI Taxonomy" id="65357"/>
    <lineage>
        <taxon>Eukaryota</taxon>
        <taxon>Sar</taxon>
        <taxon>Stramenopiles</taxon>
        <taxon>Oomycota</taxon>
        <taxon>Peronosporomycetes</taxon>
        <taxon>Albuginales</taxon>
        <taxon>Albuginaceae</taxon>
        <taxon>Albugo</taxon>
    </lineage>
</organism>
<sequence length="85" mass="9591">MRIRFPTEGVCDHNVMLEPVVSKALNRYTSQTASNLVKLVTMLAFQDPMISVFQCTESFRVFCFTSSWSNSCEDIVCGDVCQITL</sequence>